<gene>
    <name evidence="1" type="ordered locus">Mnod_8760</name>
</gene>
<evidence type="ECO:0000313" key="1">
    <source>
        <dbReference type="EMBL" id="ACL63222.1"/>
    </source>
</evidence>
<dbReference type="KEGG" id="mno:Mnod_8760"/>
<reference evidence="2" key="1">
    <citation type="submission" date="2009-01" db="EMBL/GenBank/DDBJ databases">
        <title>Complete sequence of plasmid 3 of Methylobacterium nodulans ORS 2060.</title>
        <authorList>
            <consortium name="US DOE Joint Genome Institute"/>
            <person name="Lucas S."/>
            <person name="Copeland A."/>
            <person name="Lapidus A."/>
            <person name="Glavina del Rio T."/>
            <person name="Dalin E."/>
            <person name="Tice H."/>
            <person name="Bruce D."/>
            <person name="Goodwin L."/>
            <person name="Pitluck S."/>
            <person name="Sims D."/>
            <person name="Brettin T."/>
            <person name="Detter J.C."/>
            <person name="Han C."/>
            <person name="Larimer F."/>
            <person name="Land M."/>
            <person name="Hauser L."/>
            <person name="Kyrpides N."/>
            <person name="Ivanova N."/>
            <person name="Marx C.J."/>
            <person name="Richardson P."/>
        </authorList>
    </citation>
    <scope>NUCLEOTIDE SEQUENCE [LARGE SCALE GENOMIC DNA]</scope>
    <source>
        <strain evidence="2">LMG 21967 / CNCM I-2342 / ORS 2060</strain>
        <plasmid evidence="2">Plasmid pMNOD03</plasmid>
    </source>
</reference>
<geneLocation type="plasmid" evidence="1 2">
    <name>pMNOD03</name>
</geneLocation>
<dbReference type="HOGENOM" id="CLU_203896_0_0_5"/>
<organism evidence="1 2">
    <name type="scientific">Methylobacterium nodulans (strain LMG 21967 / CNCM I-2342 / ORS 2060)</name>
    <dbReference type="NCBI Taxonomy" id="460265"/>
    <lineage>
        <taxon>Bacteria</taxon>
        <taxon>Pseudomonadati</taxon>
        <taxon>Pseudomonadota</taxon>
        <taxon>Alphaproteobacteria</taxon>
        <taxon>Hyphomicrobiales</taxon>
        <taxon>Methylobacteriaceae</taxon>
        <taxon>Methylobacterium</taxon>
    </lineage>
</organism>
<name>B8IXT2_METNO</name>
<keyword evidence="2" id="KW-1185">Reference proteome</keyword>
<dbReference type="Proteomes" id="UP000008207">
    <property type="component" value="Plasmid pMNOD03"/>
</dbReference>
<dbReference type="AlphaFoldDB" id="B8IXT2"/>
<dbReference type="OrthoDB" id="8002793at2"/>
<accession>B8IXT2</accession>
<protein>
    <submittedName>
        <fullName evidence="1">Uncharacterized protein</fullName>
    </submittedName>
</protein>
<dbReference type="RefSeq" id="WP_012634241.1">
    <property type="nucleotide sequence ID" value="NC_011893.1"/>
</dbReference>
<sequence>MADTEAFDIVAEFNALLIEAGSIWDVIDRQDGNRTTITFLTEHEARVICEEWNWQEGRERFKVVKRRD</sequence>
<keyword evidence="1" id="KW-0614">Plasmid</keyword>
<dbReference type="EMBL" id="CP001352">
    <property type="protein sequence ID" value="ACL63222.1"/>
    <property type="molecule type" value="Genomic_DNA"/>
</dbReference>
<proteinExistence type="predicted"/>
<evidence type="ECO:0000313" key="2">
    <source>
        <dbReference type="Proteomes" id="UP000008207"/>
    </source>
</evidence>